<reference evidence="3 4" key="1">
    <citation type="submission" date="2020-08" db="EMBL/GenBank/DDBJ databases">
        <title>Sequencing the genomes of 1000 actinobacteria strains.</title>
        <authorList>
            <person name="Klenk H.-P."/>
        </authorList>
    </citation>
    <scope>NUCLEOTIDE SEQUENCE [LARGE SCALE GENOMIC DNA]</scope>
    <source>
        <strain evidence="3 4">DSM 105498</strain>
    </source>
</reference>
<sequence length="209" mass="21010">MSVRDRLAVVRRTLRRTLLARRRLLAALLTAVAVAAGLHATAAGPPPRVTVTVAARDLPSGTVLSAGDVRRAEFAPDSAPEGLAAEPVGGTLAAPLRAGEPVTDVRLVGPALTDGYPGLVAVPVRLPDAGTAALLRVGDRIDLVSADPEGGPAAVVAESVPVLALPGTPDEAGATSLTGRLVVVGTAPGDVARIADASVRTFLTIAFAH</sequence>
<proteinExistence type="predicted"/>
<evidence type="ECO:0000313" key="4">
    <source>
        <dbReference type="Proteomes" id="UP000589626"/>
    </source>
</evidence>
<dbReference type="SMART" id="SM00858">
    <property type="entry name" value="SAF"/>
    <property type="match status" value="1"/>
</dbReference>
<dbReference type="RefSeq" id="WP_183592969.1">
    <property type="nucleotide sequence ID" value="NZ_JACHWR010000002.1"/>
</dbReference>
<gene>
    <name evidence="3" type="ORF">FHU40_002896</name>
</gene>
<feature type="chain" id="PRO_5039260100" evidence="1">
    <location>
        <begin position="36"/>
        <end position="209"/>
    </location>
</feature>
<name>A0A7W4VX18_9ACTN</name>
<dbReference type="EMBL" id="JACHWR010000002">
    <property type="protein sequence ID" value="MBB3043078.1"/>
    <property type="molecule type" value="Genomic_DNA"/>
</dbReference>
<dbReference type="InterPro" id="IPR013974">
    <property type="entry name" value="SAF"/>
</dbReference>
<dbReference type="Pfam" id="PF08666">
    <property type="entry name" value="SAF"/>
    <property type="match status" value="1"/>
</dbReference>
<evidence type="ECO:0000313" key="3">
    <source>
        <dbReference type="EMBL" id="MBB3043078.1"/>
    </source>
</evidence>
<dbReference type="CDD" id="cd11614">
    <property type="entry name" value="SAF_CpaB_FlgA_like"/>
    <property type="match status" value="1"/>
</dbReference>
<dbReference type="AlphaFoldDB" id="A0A7W4VX18"/>
<feature type="signal peptide" evidence="1">
    <location>
        <begin position="1"/>
        <end position="35"/>
    </location>
</feature>
<keyword evidence="1" id="KW-0732">Signal</keyword>
<accession>A0A7W4VX18</accession>
<evidence type="ECO:0000259" key="2">
    <source>
        <dbReference type="SMART" id="SM00858"/>
    </source>
</evidence>
<organism evidence="3 4">
    <name type="scientific">Nocardioides soli</name>
    <dbReference type="NCBI Taxonomy" id="1036020"/>
    <lineage>
        <taxon>Bacteria</taxon>
        <taxon>Bacillati</taxon>
        <taxon>Actinomycetota</taxon>
        <taxon>Actinomycetes</taxon>
        <taxon>Propionibacteriales</taxon>
        <taxon>Nocardioidaceae</taxon>
        <taxon>Nocardioides</taxon>
    </lineage>
</organism>
<comment type="caution">
    <text evidence="3">The sequence shown here is derived from an EMBL/GenBank/DDBJ whole genome shotgun (WGS) entry which is preliminary data.</text>
</comment>
<keyword evidence="4" id="KW-1185">Reference proteome</keyword>
<protein>
    <submittedName>
        <fullName evidence="3">Flp pilus assembly protein CpaB</fullName>
    </submittedName>
</protein>
<evidence type="ECO:0000256" key="1">
    <source>
        <dbReference type="SAM" id="SignalP"/>
    </source>
</evidence>
<feature type="domain" description="SAF" evidence="2">
    <location>
        <begin position="49"/>
        <end position="108"/>
    </location>
</feature>
<dbReference type="Proteomes" id="UP000589626">
    <property type="component" value="Unassembled WGS sequence"/>
</dbReference>